<dbReference type="Pfam" id="PF01357">
    <property type="entry name" value="Expansin_C"/>
    <property type="match status" value="1"/>
</dbReference>
<evidence type="ECO:0000256" key="1">
    <source>
        <dbReference type="ARBA" id="ARBA00004613"/>
    </source>
</evidence>
<protein>
    <recommendedName>
        <fullName evidence="3">Expansin-like CBD domain-containing protein</fullName>
    </recommendedName>
</protein>
<dbReference type="PRINTS" id="PR00829">
    <property type="entry name" value="LOLP1ALLERGN"/>
</dbReference>
<reference evidence="4" key="1">
    <citation type="journal article" date="2021" name="Front. Plant Sci.">
        <title>Chromosome-Scale Genome Assembly for Chinese Sour Jujube and Insights Into Its Genome Evolution and Domestication Signature.</title>
        <authorList>
            <person name="Shen L.-Y."/>
            <person name="Luo H."/>
            <person name="Wang X.-L."/>
            <person name="Wang X.-M."/>
            <person name="Qiu X.-J."/>
            <person name="Liu H."/>
            <person name="Zhou S.-S."/>
            <person name="Jia K.-H."/>
            <person name="Nie S."/>
            <person name="Bao Y.-T."/>
            <person name="Zhang R.-G."/>
            <person name="Yun Q.-Z."/>
            <person name="Chai Y.-H."/>
            <person name="Lu J.-Y."/>
            <person name="Li Y."/>
            <person name="Zhao S.-W."/>
            <person name="Mao J.-F."/>
            <person name="Jia S.-G."/>
            <person name="Mao Y.-M."/>
        </authorList>
    </citation>
    <scope>NUCLEOTIDE SEQUENCE</scope>
    <source>
        <strain evidence="4">AT0</strain>
        <tissue evidence="4">Leaf</tissue>
    </source>
</reference>
<feature type="domain" description="Expansin-like CBD" evidence="3">
    <location>
        <begin position="29"/>
        <end position="113"/>
    </location>
</feature>
<evidence type="ECO:0000256" key="2">
    <source>
        <dbReference type="ARBA" id="ARBA00022525"/>
    </source>
</evidence>
<dbReference type="Proteomes" id="UP000813462">
    <property type="component" value="Unassembled WGS sequence"/>
</dbReference>
<dbReference type="InterPro" id="IPR007117">
    <property type="entry name" value="Expansin_CBD"/>
</dbReference>
<name>A0A978UXB3_ZIZJJ</name>
<dbReference type="AlphaFoldDB" id="A0A978UXB3"/>
<keyword evidence="2" id="KW-0964">Secreted</keyword>
<evidence type="ECO:0000259" key="3">
    <source>
        <dbReference type="PROSITE" id="PS50843"/>
    </source>
</evidence>
<dbReference type="GO" id="GO:0005576">
    <property type="term" value="C:extracellular region"/>
    <property type="evidence" value="ECO:0007669"/>
    <property type="project" value="UniProtKB-SubCell"/>
</dbReference>
<comment type="subcellular location">
    <subcellularLocation>
        <location evidence="1">Secreted</location>
    </subcellularLocation>
</comment>
<gene>
    <name evidence="4" type="ORF">FEM48_Zijuj08G0057400</name>
</gene>
<organism evidence="4 5">
    <name type="scientific">Ziziphus jujuba var. spinosa</name>
    <dbReference type="NCBI Taxonomy" id="714518"/>
    <lineage>
        <taxon>Eukaryota</taxon>
        <taxon>Viridiplantae</taxon>
        <taxon>Streptophyta</taxon>
        <taxon>Embryophyta</taxon>
        <taxon>Tracheophyta</taxon>
        <taxon>Spermatophyta</taxon>
        <taxon>Magnoliopsida</taxon>
        <taxon>eudicotyledons</taxon>
        <taxon>Gunneridae</taxon>
        <taxon>Pentapetalae</taxon>
        <taxon>rosids</taxon>
        <taxon>fabids</taxon>
        <taxon>Rosales</taxon>
        <taxon>Rhamnaceae</taxon>
        <taxon>Paliureae</taxon>
        <taxon>Ziziphus</taxon>
    </lineage>
</organism>
<accession>A0A978UXB3</accession>
<dbReference type="InterPro" id="IPR036749">
    <property type="entry name" value="Expansin_CBD_sf"/>
</dbReference>
<dbReference type="InterPro" id="IPR005795">
    <property type="entry name" value="LolPI"/>
</dbReference>
<dbReference type="SUPFAM" id="SSF49590">
    <property type="entry name" value="PHL pollen allergen"/>
    <property type="match status" value="1"/>
</dbReference>
<dbReference type="PANTHER" id="PTHR31692">
    <property type="entry name" value="EXPANSIN-B3"/>
    <property type="match status" value="1"/>
</dbReference>
<dbReference type="PROSITE" id="PS50843">
    <property type="entry name" value="EXPANSIN_CBD"/>
    <property type="match status" value="1"/>
</dbReference>
<sequence>MVVELVIRVKCKHPGVTIAFLVDAGSNPYYFAMIIEYEDGDGDLGAVELKQSGGDRELWHPMQHSWGATWMLKLGSQLQPPFSIRLTTLTLHHTLVAHNVIPFNWQPGQTYRSRVNFKT</sequence>
<dbReference type="EMBL" id="JAEACU010000008">
    <property type="protein sequence ID" value="KAH7519629.1"/>
    <property type="molecule type" value="Genomic_DNA"/>
</dbReference>
<comment type="caution">
    <text evidence="4">The sequence shown here is derived from an EMBL/GenBank/DDBJ whole genome shotgun (WGS) entry which is preliminary data.</text>
</comment>
<proteinExistence type="predicted"/>
<evidence type="ECO:0000313" key="4">
    <source>
        <dbReference type="EMBL" id="KAH7519629.1"/>
    </source>
</evidence>
<dbReference type="PANTHER" id="PTHR31692:SF56">
    <property type="entry name" value="EXPANSIN-B2-RELATED"/>
    <property type="match status" value="1"/>
</dbReference>
<evidence type="ECO:0000313" key="5">
    <source>
        <dbReference type="Proteomes" id="UP000813462"/>
    </source>
</evidence>
<dbReference type="Gene3D" id="2.60.40.760">
    <property type="entry name" value="Expansin, cellulose-binding-like domain"/>
    <property type="match status" value="1"/>
</dbReference>